<dbReference type="PANTHER" id="PTHR46429:SF1">
    <property type="entry name" value="23S RRNA (GUANOSINE-2'-O-)-METHYLTRANSFERASE RLMB"/>
    <property type="match status" value="1"/>
</dbReference>
<protein>
    <submittedName>
        <fullName evidence="4">RNA methyltransferase</fullName>
    </submittedName>
</protein>
<dbReference type="InterPro" id="IPR004441">
    <property type="entry name" value="rRNA_MeTrfase_TrmH"/>
</dbReference>
<dbReference type="GO" id="GO:0006396">
    <property type="term" value="P:RNA processing"/>
    <property type="evidence" value="ECO:0007669"/>
    <property type="project" value="InterPro"/>
</dbReference>
<evidence type="ECO:0000259" key="3">
    <source>
        <dbReference type="Pfam" id="PF00588"/>
    </source>
</evidence>
<dbReference type="InterPro" id="IPR029026">
    <property type="entry name" value="tRNA_m1G_MTases_N"/>
</dbReference>
<proteinExistence type="predicted"/>
<evidence type="ECO:0000313" key="4">
    <source>
        <dbReference type="EMBL" id="MCA9729165.1"/>
    </source>
</evidence>
<dbReference type="EMBL" id="JAGQHR010000593">
    <property type="protein sequence ID" value="MCA9729165.1"/>
    <property type="molecule type" value="Genomic_DNA"/>
</dbReference>
<reference evidence="4" key="2">
    <citation type="journal article" date="2021" name="Microbiome">
        <title>Successional dynamics and alternative stable states in a saline activated sludge microbial community over 9 years.</title>
        <authorList>
            <person name="Wang Y."/>
            <person name="Ye J."/>
            <person name="Ju F."/>
            <person name="Liu L."/>
            <person name="Boyd J.A."/>
            <person name="Deng Y."/>
            <person name="Parks D.H."/>
            <person name="Jiang X."/>
            <person name="Yin X."/>
            <person name="Woodcroft B.J."/>
            <person name="Tyson G.W."/>
            <person name="Hugenholtz P."/>
            <person name="Polz M.F."/>
            <person name="Zhang T."/>
        </authorList>
    </citation>
    <scope>NUCLEOTIDE SEQUENCE</scope>
    <source>
        <strain evidence="4">HKST-UBA01</strain>
    </source>
</reference>
<dbReference type="GO" id="GO:0008173">
    <property type="term" value="F:RNA methyltransferase activity"/>
    <property type="evidence" value="ECO:0007669"/>
    <property type="project" value="InterPro"/>
</dbReference>
<gene>
    <name evidence="4" type="ORF">KC729_15860</name>
</gene>
<dbReference type="GO" id="GO:0003723">
    <property type="term" value="F:RNA binding"/>
    <property type="evidence" value="ECO:0007669"/>
    <property type="project" value="InterPro"/>
</dbReference>
<evidence type="ECO:0000313" key="5">
    <source>
        <dbReference type="Proteomes" id="UP000697710"/>
    </source>
</evidence>
<dbReference type="InterPro" id="IPR001537">
    <property type="entry name" value="SpoU_MeTrfase"/>
</dbReference>
<comment type="caution">
    <text evidence="4">The sequence shown here is derived from an EMBL/GenBank/DDBJ whole genome shotgun (WGS) entry which is preliminary data.</text>
</comment>
<dbReference type="Proteomes" id="UP000697710">
    <property type="component" value="Unassembled WGS sequence"/>
</dbReference>
<dbReference type="Gene3D" id="3.40.1280.10">
    <property type="match status" value="1"/>
</dbReference>
<dbReference type="AlphaFoldDB" id="A0A956M0P1"/>
<evidence type="ECO:0000256" key="2">
    <source>
        <dbReference type="ARBA" id="ARBA00022679"/>
    </source>
</evidence>
<sequence length="100" mass="10863">VEHIPVARVPGIPAALQTLRESGVWIVGLDPEGQTDFRTVDFRQPVAIVIGGEGKGMGRLTAERCDQRVRLPMTDRIGSFNASVAAALCLYQVYSSRNPI</sequence>
<dbReference type="InterPro" id="IPR029028">
    <property type="entry name" value="Alpha/beta_knot_MTases"/>
</dbReference>
<feature type="domain" description="tRNA/rRNA methyltransferase SpoU type" evidence="3">
    <location>
        <begin position="2"/>
        <end position="91"/>
    </location>
</feature>
<accession>A0A956M0P1</accession>
<dbReference type="CDD" id="cd18103">
    <property type="entry name" value="SpoU-like_RlmB"/>
    <property type="match status" value="1"/>
</dbReference>
<dbReference type="PANTHER" id="PTHR46429">
    <property type="entry name" value="23S RRNA (GUANOSINE-2'-O-)-METHYLTRANSFERASE RLMB"/>
    <property type="match status" value="1"/>
</dbReference>
<keyword evidence="1 4" id="KW-0489">Methyltransferase</keyword>
<dbReference type="GO" id="GO:0032259">
    <property type="term" value="P:methylation"/>
    <property type="evidence" value="ECO:0007669"/>
    <property type="project" value="UniProtKB-KW"/>
</dbReference>
<name>A0A956M0P1_UNCEI</name>
<organism evidence="4 5">
    <name type="scientific">Eiseniibacteriota bacterium</name>
    <dbReference type="NCBI Taxonomy" id="2212470"/>
    <lineage>
        <taxon>Bacteria</taxon>
        <taxon>Candidatus Eiseniibacteriota</taxon>
    </lineage>
</organism>
<reference evidence="4" key="1">
    <citation type="submission" date="2020-04" db="EMBL/GenBank/DDBJ databases">
        <authorList>
            <person name="Zhang T."/>
        </authorList>
    </citation>
    <scope>NUCLEOTIDE SEQUENCE</scope>
    <source>
        <strain evidence="4">HKST-UBA01</strain>
    </source>
</reference>
<dbReference type="GO" id="GO:0005829">
    <property type="term" value="C:cytosol"/>
    <property type="evidence" value="ECO:0007669"/>
    <property type="project" value="TreeGrafter"/>
</dbReference>
<feature type="non-terminal residue" evidence="4">
    <location>
        <position position="1"/>
    </location>
</feature>
<dbReference type="Pfam" id="PF00588">
    <property type="entry name" value="SpoU_methylase"/>
    <property type="match status" value="1"/>
</dbReference>
<evidence type="ECO:0000256" key="1">
    <source>
        <dbReference type="ARBA" id="ARBA00022603"/>
    </source>
</evidence>
<keyword evidence="2" id="KW-0808">Transferase</keyword>
<dbReference type="SUPFAM" id="SSF75217">
    <property type="entry name" value="alpha/beta knot"/>
    <property type="match status" value="1"/>
</dbReference>